<feature type="signal peptide" evidence="1">
    <location>
        <begin position="1"/>
        <end position="18"/>
    </location>
</feature>
<protein>
    <submittedName>
        <fullName evidence="2">Uncharacterized protein</fullName>
    </submittedName>
</protein>
<dbReference type="GO" id="GO:0005794">
    <property type="term" value="C:Golgi apparatus"/>
    <property type="evidence" value="ECO:0007669"/>
    <property type="project" value="TreeGrafter"/>
</dbReference>
<dbReference type="GO" id="GO:0016020">
    <property type="term" value="C:membrane"/>
    <property type="evidence" value="ECO:0007669"/>
    <property type="project" value="TreeGrafter"/>
</dbReference>
<evidence type="ECO:0000313" key="4">
    <source>
        <dbReference type="Proteomes" id="UP000681720"/>
    </source>
</evidence>
<dbReference type="InterPro" id="IPR040108">
    <property type="entry name" value="Laa1/Sip1/HEATR5"/>
</dbReference>
<dbReference type="SUPFAM" id="SSF48371">
    <property type="entry name" value="ARM repeat"/>
    <property type="match status" value="1"/>
</dbReference>
<keyword evidence="1" id="KW-0732">Signal</keyword>
<dbReference type="InterPro" id="IPR016024">
    <property type="entry name" value="ARM-type_fold"/>
</dbReference>
<evidence type="ECO:0000256" key="1">
    <source>
        <dbReference type="SAM" id="SignalP"/>
    </source>
</evidence>
<accession>A0A8S2YG81</accession>
<evidence type="ECO:0000313" key="3">
    <source>
        <dbReference type="EMBL" id="CAF4664361.1"/>
    </source>
</evidence>
<dbReference type="Proteomes" id="UP000681720">
    <property type="component" value="Unassembled WGS sequence"/>
</dbReference>
<dbReference type="AlphaFoldDB" id="A0A8S2YG81"/>
<dbReference type="PANTHER" id="PTHR21663">
    <property type="entry name" value="HYPOTHETICAL HEAT DOMAIN-CONTAINING"/>
    <property type="match status" value="1"/>
</dbReference>
<dbReference type="GO" id="GO:0008104">
    <property type="term" value="P:intracellular protein localization"/>
    <property type="evidence" value="ECO:0007669"/>
    <property type="project" value="TreeGrafter"/>
</dbReference>
<reference evidence="2" key="1">
    <citation type="submission" date="2021-02" db="EMBL/GenBank/DDBJ databases">
        <authorList>
            <person name="Nowell W R."/>
        </authorList>
    </citation>
    <scope>NUCLEOTIDE SEQUENCE</scope>
</reference>
<dbReference type="GO" id="GO:0030139">
    <property type="term" value="C:endocytic vesicle"/>
    <property type="evidence" value="ECO:0007669"/>
    <property type="project" value="TreeGrafter"/>
</dbReference>
<dbReference type="EMBL" id="CAJOBH010111635">
    <property type="protein sequence ID" value="CAF4664361.1"/>
    <property type="molecule type" value="Genomic_DNA"/>
</dbReference>
<evidence type="ECO:0000313" key="2">
    <source>
        <dbReference type="EMBL" id="CAF4553213.1"/>
    </source>
</evidence>
<feature type="non-terminal residue" evidence="2">
    <location>
        <position position="80"/>
    </location>
</feature>
<feature type="non-terminal residue" evidence="2">
    <location>
        <position position="1"/>
    </location>
</feature>
<dbReference type="GO" id="GO:0005829">
    <property type="term" value="C:cytosol"/>
    <property type="evidence" value="ECO:0007669"/>
    <property type="project" value="GOC"/>
</dbReference>
<dbReference type="Proteomes" id="UP000681967">
    <property type="component" value="Unassembled WGS sequence"/>
</dbReference>
<dbReference type="EMBL" id="CAJOBJ010093384">
    <property type="protein sequence ID" value="CAF4553213.1"/>
    <property type="molecule type" value="Genomic_DNA"/>
</dbReference>
<dbReference type="GO" id="GO:0042147">
    <property type="term" value="P:retrograde transport, endosome to Golgi"/>
    <property type="evidence" value="ECO:0007669"/>
    <property type="project" value="TreeGrafter"/>
</dbReference>
<name>A0A8S2YG81_9BILA</name>
<feature type="chain" id="PRO_5036273893" evidence="1">
    <location>
        <begin position="19"/>
        <end position="80"/>
    </location>
</feature>
<dbReference type="PANTHER" id="PTHR21663:SF0">
    <property type="entry name" value="HEAT REPEAT-CONTAINING PROTEIN 5B"/>
    <property type="match status" value="1"/>
</dbReference>
<gene>
    <name evidence="3" type="ORF">BYL167_LOCUS42714</name>
    <name evidence="2" type="ORF">GIL414_LOCUS36925</name>
</gene>
<sequence length="80" mass="8657">IVQVWALHALALIADCGGQMFRSYVEPSLALILHLLLSVSPSQSDVFQCCGRLLGALIITIGPELQTNTNYISILRSSCL</sequence>
<organism evidence="2 4">
    <name type="scientific">Rotaria magnacalcarata</name>
    <dbReference type="NCBI Taxonomy" id="392030"/>
    <lineage>
        <taxon>Eukaryota</taxon>
        <taxon>Metazoa</taxon>
        <taxon>Spiralia</taxon>
        <taxon>Gnathifera</taxon>
        <taxon>Rotifera</taxon>
        <taxon>Eurotatoria</taxon>
        <taxon>Bdelloidea</taxon>
        <taxon>Philodinida</taxon>
        <taxon>Philodinidae</taxon>
        <taxon>Rotaria</taxon>
    </lineage>
</organism>
<comment type="caution">
    <text evidence="2">The sequence shown here is derived from an EMBL/GenBank/DDBJ whole genome shotgun (WGS) entry which is preliminary data.</text>
</comment>
<dbReference type="GO" id="GO:0006897">
    <property type="term" value="P:endocytosis"/>
    <property type="evidence" value="ECO:0007669"/>
    <property type="project" value="TreeGrafter"/>
</dbReference>
<proteinExistence type="predicted"/>